<gene>
    <name evidence="4" type="primary">1700014D04Rik</name>
    <name evidence="4" type="ORF">PHOROB_LOCUS10577</name>
</gene>
<sequence>MSCQTLERTKKEEETVSAPKMSECQLIAPWNSLGPTVIDQDTPVQKLDLNLKGKLGKFGISEHLLRMKILEGDLGQKYSQLFWGLPSLHSESIVATLLVLPMNSYSLEPPLMLFNGVNRAVTAPGLDQGSPAFPQPLTLSLPFIQPQPFPNTEPQAQTRPFTQVYPQVHVGSPHMQSPSLPCGSTLQMLPQSKTVSGTLNGNEHLQCYLLQNQDNLWSLVPGCQQYATPIGLLVPRFPTVSQPSQNYVSAPRTGHFQFGSELQNNLEPYRPNNPIPPWCYQPCDQTGVGEVMVPRYKPTEASPCSCKCAKPQRTVHWDQSCSVPRPGESSHSANFCERVSMAPQLTNNVAKNLGHILGKFPLGSPQMIPGCYVLNNLRVVPETEMEWACHSGIGLEDEQFRISRKSLDQRQARSILRLHVGRKLWQIAMGRIPITVCCSWLAADVPVWNSSLGNIYCNTAIPRIPFLDHKTQKMLETHLIRYRVSQKWGLPIKVTESIKFYMLREAKTWPLPQSDFPSSSSSTSGTDLKSSFPHPLRENSNLAHEDKMGTANSASVTDHLSLSISRADEGGQGKPHSSSGYEATEKIQTAEGHRPSNDNMSQNDAELQIRPRQEQPVKEQVAGSKSQNEMASSSSHREVPGGRQSREKHPSHMLITPDMLCEILRAREGSGVLSGSGPSSKRKEDRRESVSVVATEQHNPSRMSSAEDRTELKLKLENQSQSQSGGYESDVSFTSNTLTGYSPSSSNSVSSVDISVFRDLHPHLCNRGISLDTYPEPRVFRHHTRDLTPAEKRLASPVPGKEHDRCETPSLETSKAGEKEQPIKREPDKKPHPPESYFRKKIGQFFQWLYPSKDNTRQRAEKDRALFMSCGPPEAHELMASLGKLLEDKLLCGRKSGFLEWSQKCLQAQPEPRGQPAHYGATYAQHGEGKSNCYCPHTAIVPGPSHMLSSGQRHPHVSFKQQPQFWSYLPSSKSRNP</sequence>
<feature type="compositionally biased region" description="Basic and acidic residues" evidence="2">
    <location>
        <begin position="607"/>
        <end position="617"/>
    </location>
</feature>
<feature type="region of interest" description="Disordered" evidence="2">
    <location>
        <begin position="588"/>
        <end position="654"/>
    </location>
</feature>
<comment type="similarity">
    <text evidence="1">Belongs to the SPATA31 family.</text>
</comment>
<feature type="compositionally biased region" description="Basic and acidic residues" evidence="2">
    <location>
        <begin position="815"/>
        <end position="833"/>
    </location>
</feature>
<proteinExistence type="inferred from homology"/>
<evidence type="ECO:0000313" key="5">
    <source>
        <dbReference type="Proteomes" id="UP001152836"/>
    </source>
</evidence>
<name>A0AAU9ZPH8_PHORO</name>
<dbReference type="EMBL" id="CALSGD010001466">
    <property type="protein sequence ID" value="CAH6796202.1"/>
    <property type="molecule type" value="Genomic_DNA"/>
</dbReference>
<dbReference type="AlphaFoldDB" id="A0AAU9ZPH8"/>
<evidence type="ECO:0000259" key="3">
    <source>
        <dbReference type="Pfam" id="PF14650"/>
    </source>
</evidence>
<feature type="compositionally biased region" description="Basic and acidic residues" evidence="2">
    <location>
        <begin position="635"/>
        <end position="650"/>
    </location>
</feature>
<dbReference type="Pfam" id="PF14650">
    <property type="entry name" value="FAM75"/>
    <property type="match status" value="1"/>
</dbReference>
<dbReference type="PANTHER" id="PTHR21859:SF51">
    <property type="entry name" value="RIKEN CDNA 1700014D04 GENE"/>
    <property type="match status" value="1"/>
</dbReference>
<keyword evidence="5" id="KW-1185">Reference proteome</keyword>
<dbReference type="InterPro" id="IPR039509">
    <property type="entry name" value="SPATA31"/>
</dbReference>
<dbReference type="Proteomes" id="UP001152836">
    <property type="component" value="Unassembled WGS sequence"/>
</dbReference>
<feature type="compositionally biased region" description="Low complexity" evidence="2">
    <location>
        <begin position="512"/>
        <end position="532"/>
    </location>
</feature>
<feature type="compositionally biased region" description="Low complexity" evidence="2">
    <location>
        <begin position="669"/>
        <end position="679"/>
    </location>
</feature>
<accession>A0AAU9ZPH8</accession>
<evidence type="ECO:0000313" key="4">
    <source>
        <dbReference type="EMBL" id="CAH6796202.1"/>
    </source>
</evidence>
<evidence type="ECO:0000256" key="1">
    <source>
        <dbReference type="ARBA" id="ARBA00035009"/>
    </source>
</evidence>
<feature type="compositionally biased region" description="Basic and acidic residues" evidence="2">
    <location>
        <begin position="786"/>
        <end position="807"/>
    </location>
</feature>
<feature type="region of interest" description="Disordered" evidence="2">
    <location>
        <begin position="786"/>
        <end position="836"/>
    </location>
</feature>
<feature type="region of interest" description="Disordered" evidence="2">
    <location>
        <begin position="669"/>
        <end position="710"/>
    </location>
</feature>
<protein>
    <submittedName>
        <fullName evidence="4">1700014D04Rik protein</fullName>
    </submittedName>
</protein>
<dbReference type="PANTHER" id="PTHR21859">
    <property type="entry name" value="ACROSOME-SPECIFIC PROTEIN"/>
    <property type="match status" value="1"/>
</dbReference>
<evidence type="ECO:0000256" key="2">
    <source>
        <dbReference type="SAM" id="MobiDB-lite"/>
    </source>
</evidence>
<comment type="caution">
    <text evidence="4">The sequence shown here is derived from an EMBL/GenBank/DDBJ whole genome shotgun (WGS) entry which is preliminary data.</text>
</comment>
<feature type="region of interest" description="Disordered" evidence="2">
    <location>
        <begin position="512"/>
        <end position="539"/>
    </location>
</feature>
<feature type="compositionally biased region" description="Polar residues" evidence="2">
    <location>
        <begin position="692"/>
        <end position="704"/>
    </location>
</feature>
<feature type="domain" description="SPATA31" evidence="3">
    <location>
        <begin position="63"/>
        <end position="440"/>
    </location>
</feature>
<feature type="compositionally biased region" description="Polar residues" evidence="2">
    <location>
        <begin position="623"/>
        <end position="634"/>
    </location>
</feature>
<reference evidence="4" key="1">
    <citation type="submission" date="2022-06" db="EMBL/GenBank/DDBJ databases">
        <authorList>
            <person name="Andreotti S."/>
            <person name="Wyler E."/>
        </authorList>
    </citation>
    <scope>NUCLEOTIDE SEQUENCE</scope>
</reference>
<organism evidence="4 5">
    <name type="scientific">Phodopus roborovskii</name>
    <name type="common">Roborovski's desert hamster</name>
    <name type="synonym">Cricetulus roborovskii</name>
    <dbReference type="NCBI Taxonomy" id="109678"/>
    <lineage>
        <taxon>Eukaryota</taxon>
        <taxon>Metazoa</taxon>
        <taxon>Chordata</taxon>
        <taxon>Craniata</taxon>
        <taxon>Vertebrata</taxon>
        <taxon>Euteleostomi</taxon>
        <taxon>Mammalia</taxon>
        <taxon>Eutheria</taxon>
        <taxon>Euarchontoglires</taxon>
        <taxon>Glires</taxon>
        <taxon>Rodentia</taxon>
        <taxon>Myomorpha</taxon>
        <taxon>Muroidea</taxon>
        <taxon>Cricetidae</taxon>
        <taxon>Cricetinae</taxon>
        <taxon>Phodopus</taxon>
    </lineage>
</organism>